<dbReference type="STRING" id="1163617.SCD_n00829"/>
<dbReference type="OrthoDB" id="9811352at2"/>
<organism evidence="7 8">
    <name type="scientific">Sulfuricella denitrificans (strain DSM 22764 / NBRC 105220 / skB26)</name>
    <dbReference type="NCBI Taxonomy" id="1163617"/>
    <lineage>
        <taxon>Bacteria</taxon>
        <taxon>Pseudomonadati</taxon>
        <taxon>Pseudomonadota</taxon>
        <taxon>Betaproteobacteria</taxon>
        <taxon>Nitrosomonadales</taxon>
        <taxon>Sulfuricellaceae</taxon>
        <taxon>Sulfuricella</taxon>
    </lineage>
</organism>
<keyword evidence="4" id="KW-0676">Redox-active center</keyword>
<feature type="domain" description="Thioredoxin" evidence="6">
    <location>
        <begin position="13"/>
        <end position="151"/>
    </location>
</feature>
<keyword evidence="3" id="KW-1015">Disulfide bond</keyword>
<proteinExistence type="predicted"/>
<dbReference type="PROSITE" id="PS00194">
    <property type="entry name" value="THIOREDOXIN_1"/>
    <property type="match status" value="1"/>
</dbReference>
<dbReference type="InterPro" id="IPR013766">
    <property type="entry name" value="Thioredoxin_domain"/>
</dbReference>
<dbReference type="PROSITE" id="PS51352">
    <property type="entry name" value="THIOREDOXIN_2"/>
    <property type="match status" value="1"/>
</dbReference>
<evidence type="ECO:0000256" key="5">
    <source>
        <dbReference type="SAM" id="SignalP"/>
    </source>
</evidence>
<feature type="chain" id="PRO_5004535478" evidence="5">
    <location>
        <begin position="20"/>
        <end position="151"/>
    </location>
</feature>
<dbReference type="EMBL" id="AP013066">
    <property type="protein sequence ID" value="BAN34670.1"/>
    <property type="molecule type" value="Genomic_DNA"/>
</dbReference>
<evidence type="ECO:0000313" key="8">
    <source>
        <dbReference type="Proteomes" id="UP000015559"/>
    </source>
</evidence>
<dbReference type="Proteomes" id="UP000015559">
    <property type="component" value="Chromosome"/>
</dbReference>
<evidence type="ECO:0000256" key="3">
    <source>
        <dbReference type="ARBA" id="ARBA00023157"/>
    </source>
</evidence>
<keyword evidence="2" id="KW-0201">Cytochrome c-type biogenesis</keyword>
<dbReference type="GO" id="GO:0015036">
    <property type="term" value="F:disulfide oxidoreductase activity"/>
    <property type="evidence" value="ECO:0007669"/>
    <property type="project" value="UniProtKB-ARBA"/>
</dbReference>
<dbReference type="GO" id="GO:0017004">
    <property type="term" value="P:cytochrome complex assembly"/>
    <property type="evidence" value="ECO:0007669"/>
    <property type="project" value="UniProtKB-KW"/>
</dbReference>
<keyword evidence="5" id="KW-0732">Signal</keyword>
<dbReference type="SUPFAM" id="SSF52833">
    <property type="entry name" value="Thioredoxin-like"/>
    <property type="match status" value="1"/>
</dbReference>
<gene>
    <name evidence="7" type="ORF">SCD_n00829</name>
</gene>
<evidence type="ECO:0000256" key="4">
    <source>
        <dbReference type="ARBA" id="ARBA00023284"/>
    </source>
</evidence>
<dbReference type="GO" id="GO:0030313">
    <property type="term" value="C:cell envelope"/>
    <property type="evidence" value="ECO:0007669"/>
    <property type="project" value="UniProtKB-SubCell"/>
</dbReference>
<dbReference type="Gene3D" id="3.40.30.10">
    <property type="entry name" value="Glutaredoxin"/>
    <property type="match status" value="1"/>
</dbReference>
<evidence type="ECO:0000313" key="7">
    <source>
        <dbReference type="EMBL" id="BAN34670.1"/>
    </source>
</evidence>
<dbReference type="PANTHER" id="PTHR42852">
    <property type="entry name" value="THIOL:DISULFIDE INTERCHANGE PROTEIN DSBE"/>
    <property type="match status" value="1"/>
</dbReference>
<dbReference type="HOGENOM" id="CLU_042529_11_2_4"/>
<comment type="subcellular location">
    <subcellularLocation>
        <location evidence="1">Cell envelope</location>
    </subcellularLocation>
</comment>
<evidence type="ECO:0000256" key="1">
    <source>
        <dbReference type="ARBA" id="ARBA00004196"/>
    </source>
</evidence>
<name>S6A9T5_SULDS</name>
<dbReference type="InterPro" id="IPR000866">
    <property type="entry name" value="AhpC/TSA"/>
</dbReference>
<protein>
    <submittedName>
        <fullName evidence="7">Alkyl hydroperoxide reductase</fullName>
    </submittedName>
</protein>
<dbReference type="CDD" id="cd02966">
    <property type="entry name" value="TlpA_like_family"/>
    <property type="match status" value="1"/>
</dbReference>
<dbReference type="InterPro" id="IPR017937">
    <property type="entry name" value="Thioredoxin_CS"/>
</dbReference>
<dbReference type="InterPro" id="IPR050553">
    <property type="entry name" value="Thioredoxin_ResA/DsbE_sf"/>
</dbReference>
<evidence type="ECO:0000259" key="6">
    <source>
        <dbReference type="PROSITE" id="PS51352"/>
    </source>
</evidence>
<feature type="signal peptide" evidence="5">
    <location>
        <begin position="1"/>
        <end position="19"/>
    </location>
</feature>
<dbReference type="Pfam" id="PF00578">
    <property type="entry name" value="AhpC-TSA"/>
    <property type="match status" value="1"/>
</dbReference>
<dbReference type="RefSeq" id="WP_009206383.1">
    <property type="nucleotide sequence ID" value="NC_022357.1"/>
</dbReference>
<dbReference type="eggNOG" id="COG0526">
    <property type="taxonomic scope" value="Bacteria"/>
</dbReference>
<accession>S6A9T5</accession>
<dbReference type="KEGG" id="sdr:SCD_n00829"/>
<dbReference type="InterPro" id="IPR036249">
    <property type="entry name" value="Thioredoxin-like_sf"/>
</dbReference>
<keyword evidence="8" id="KW-1185">Reference proteome</keyword>
<reference evidence="7 8" key="1">
    <citation type="journal article" date="2012" name="Appl. Environ. Microbiol.">
        <title>Draft genome sequence of a psychrotolerant sulfur-oxidizing bacterium, Sulfuricella denitrificans skB26, and proteomic insights into cold adaptation.</title>
        <authorList>
            <person name="Watanabe T."/>
            <person name="Kojima H."/>
            <person name="Fukui M."/>
        </authorList>
    </citation>
    <scope>NUCLEOTIDE SEQUENCE [LARGE SCALE GENOMIC DNA]</scope>
    <source>
        <strain evidence="8">skB26</strain>
    </source>
</reference>
<dbReference type="AlphaFoldDB" id="S6A9T5"/>
<evidence type="ECO:0000256" key="2">
    <source>
        <dbReference type="ARBA" id="ARBA00022748"/>
    </source>
</evidence>
<dbReference type="PANTHER" id="PTHR42852:SF6">
    <property type="entry name" value="THIOL:DISULFIDE INTERCHANGE PROTEIN DSBE"/>
    <property type="match status" value="1"/>
</dbReference>
<sequence>MKRVCFGFILVIFSSAVAAADFSFRDIVGKQHNLADYRGKWVLVNFWATWCPPCLKEIPDLMALHNEHKDKDLVVIGIATDYNSPKLVIDFAKEHRISYPVVLGNDAIVAQIGRLEGLPMTYMFNPQGKMVAYNVGALTQKAVEDYIRSKK</sequence>
<dbReference type="GO" id="GO:0016209">
    <property type="term" value="F:antioxidant activity"/>
    <property type="evidence" value="ECO:0007669"/>
    <property type="project" value="InterPro"/>
</dbReference>